<feature type="region of interest" description="Disordered" evidence="5">
    <location>
        <begin position="69"/>
        <end position="137"/>
    </location>
</feature>
<dbReference type="GeneID" id="55966940"/>
<dbReference type="Pfam" id="PF15341">
    <property type="entry name" value="SLX9"/>
    <property type="match status" value="1"/>
</dbReference>
<dbReference type="GO" id="GO:0030686">
    <property type="term" value="C:90S preribosome"/>
    <property type="evidence" value="ECO:0007669"/>
    <property type="project" value="InterPro"/>
</dbReference>
<dbReference type="AlphaFoldDB" id="A0A9P4Z493"/>
<dbReference type="GO" id="GO:0030688">
    <property type="term" value="C:preribosome, small subunit precursor"/>
    <property type="evidence" value="ECO:0007669"/>
    <property type="project" value="InterPro"/>
</dbReference>
<protein>
    <recommendedName>
        <fullName evidence="3">Ribosome biogenesis protein SLX9</fullName>
    </recommendedName>
</protein>
<feature type="compositionally biased region" description="Basic and acidic residues" evidence="5">
    <location>
        <begin position="1"/>
        <end position="17"/>
    </location>
</feature>
<evidence type="ECO:0000313" key="7">
    <source>
        <dbReference type="Proteomes" id="UP000749293"/>
    </source>
</evidence>
<name>A0A9P4Z493_9HYPO</name>
<dbReference type="GO" id="GO:0005730">
    <property type="term" value="C:nucleolus"/>
    <property type="evidence" value="ECO:0007669"/>
    <property type="project" value="UniProtKB-SubCell"/>
</dbReference>
<gene>
    <name evidence="6" type="ORF">GMORB2_0710</name>
</gene>
<organism evidence="6 7">
    <name type="scientific">Geosmithia morbida</name>
    <dbReference type="NCBI Taxonomy" id="1094350"/>
    <lineage>
        <taxon>Eukaryota</taxon>
        <taxon>Fungi</taxon>
        <taxon>Dikarya</taxon>
        <taxon>Ascomycota</taxon>
        <taxon>Pezizomycotina</taxon>
        <taxon>Sordariomycetes</taxon>
        <taxon>Hypocreomycetidae</taxon>
        <taxon>Hypocreales</taxon>
        <taxon>Bionectriaceae</taxon>
        <taxon>Geosmithia</taxon>
    </lineage>
</organism>
<dbReference type="RefSeq" id="XP_035325625.1">
    <property type="nucleotide sequence ID" value="XM_035462695.1"/>
</dbReference>
<keyword evidence="4" id="KW-0539">Nucleus</keyword>
<dbReference type="OrthoDB" id="5429132at2759"/>
<evidence type="ECO:0000256" key="5">
    <source>
        <dbReference type="SAM" id="MobiDB-lite"/>
    </source>
</evidence>
<comment type="subcellular location">
    <subcellularLocation>
        <location evidence="1">Nucleus</location>
        <location evidence="1">Nucleolus</location>
    </subcellularLocation>
</comment>
<sequence length="233" mass="25510">MTKMDEQRIEATTEKRPSARQLRHQRITGQIHPLLPTKVFRPGAAVTDSFLESKHDRRLIRHSSFLSRVRSSSDKVTKSGGSSRRRRRPGNKIASLDSLGDALPDLDDELATGSGAGAGAPAHGKIRHKSLRTGRGALKKKEKLVRGEMERFGVSWARLADAPPPVTVKDEEMDDDDSQQQQQKQDGEKIGIDTVAPTPAPAPAPAPATANRWAALRGFISATMEQNPAFVKR</sequence>
<feature type="compositionally biased region" description="Basic residues" evidence="5">
    <location>
        <begin position="124"/>
        <end position="137"/>
    </location>
</feature>
<evidence type="ECO:0000313" key="6">
    <source>
        <dbReference type="EMBL" id="KAF4126973.1"/>
    </source>
</evidence>
<accession>A0A9P4Z493</accession>
<dbReference type="GO" id="GO:0000462">
    <property type="term" value="P:maturation of SSU-rRNA from tricistronic rRNA transcript (SSU-rRNA, 5.8S rRNA, LSU-rRNA)"/>
    <property type="evidence" value="ECO:0007669"/>
    <property type="project" value="InterPro"/>
</dbReference>
<dbReference type="InterPro" id="IPR028160">
    <property type="entry name" value="Slx9-like"/>
</dbReference>
<feature type="region of interest" description="Disordered" evidence="5">
    <location>
        <begin position="162"/>
        <end position="209"/>
    </location>
</feature>
<evidence type="ECO:0000256" key="3">
    <source>
        <dbReference type="ARBA" id="ARBA00021321"/>
    </source>
</evidence>
<dbReference type="Proteomes" id="UP000749293">
    <property type="component" value="Unassembled WGS sequence"/>
</dbReference>
<evidence type="ECO:0000256" key="1">
    <source>
        <dbReference type="ARBA" id="ARBA00004604"/>
    </source>
</evidence>
<evidence type="ECO:0000256" key="2">
    <source>
        <dbReference type="ARBA" id="ARBA00011022"/>
    </source>
</evidence>
<feature type="region of interest" description="Disordered" evidence="5">
    <location>
        <begin position="1"/>
        <end position="27"/>
    </location>
</feature>
<comment type="caution">
    <text evidence="6">The sequence shown here is derived from an EMBL/GenBank/DDBJ whole genome shotgun (WGS) entry which is preliminary data.</text>
</comment>
<comment type="similarity">
    <text evidence="2">Belongs to the SLX9 family.</text>
</comment>
<keyword evidence="7" id="KW-1185">Reference proteome</keyword>
<evidence type="ECO:0000256" key="4">
    <source>
        <dbReference type="ARBA" id="ARBA00023242"/>
    </source>
</evidence>
<proteinExistence type="inferred from homology"/>
<dbReference type="EMBL" id="JAANYQ010000001">
    <property type="protein sequence ID" value="KAF4126973.1"/>
    <property type="molecule type" value="Genomic_DNA"/>
</dbReference>
<reference evidence="6" key="1">
    <citation type="submission" date="2020-03" db="EMBL/GenBank/DDBJ databases">
        <title>Site-based positive gene gene selection in Geosmithia morbida across the United States reveals a broad range of putative effectors and factors for local host and environmental adapation.</title>
        <authorList>
            <person name="Onufrak A."/>
            <person name="Murdoch R.W."/>
            <person name="Gazis R."/>
            <person name="Huff M."/>
            <person name="Staton M."/>
            <person name="Klingeman W."/>
            <person name="Hadziabdic D."/>
        </authorList>
    </citation>
    <scope>NUCLEOTIDE SEQUENCE</scope>
    <source>
        <strain evidence="6">1262</strain>
    </source>
</reference>